<feature type="binding site" evidence="8">
    <location>
        <position position="185"/>
    </location>
    <ligand>
        <name>L-tyrosine</name>
        <dbReference type="ChEBI" id="CHEBI:58315"/>
    </ligand>
</feature>
<dbReference type="GO" id="GO:0005524">
    <property type="term" value="F:ATP binding"/>
    <property type="evidence" value="ECO:0007669"/>
    <property type="project" value="UniProtKB-UniRule"/>
</dbReference>
<keyword evidence="12" id="KW-1185">Reference proteome</keyword>
<keyword evidence="4 9" id="KW-0694">RNA-binding</keyword>
<evidence type="ECO:0000256" key="7">
    <source>
        <dbReference type="ARBA" id="ARBA00048248"/>
    </source>
</evidence>
<evidence type="ECO:0000259" key="10">
    <source>
        <dbReference type="Pfam" id="PF22421"/>
    </source>
</evidence>
<dbReference type="Gene3D" id="3.10.290.10">
    <property type="entry name" value="RNA-binding S4 domain"/>
    <property type="match status" value="1"/>
</dbReference>
<dbReference type="Pfam" id="PF22421">
    <property type="entry name" value="SYY_C-terminal"/>
    <property type="match status" value="1"/>
</dbReference>
<dbReference type="PRINTS" id="PR01040">
    <property type="entry name" value="TRNASYNTHTYR"/>
</dbReference>
<evidence type="ECO:0000256" key="6">
    <source>
        <dbReference type="ARBA" id="ARBA00023146"/>
    </source>
</evidence>
<dbReference type="GO" id="GO:0004831">
    <property type="term" value="F:tyrosine-tRNA ligase activity"/>
    <property type="evidence" value="ECO:0007669"/>
    <property type="project" value="UniProtKB-UniRule"/>
</dbReference>
<dbReference type="SUPFAM" id="SSF55174">
    <property type="entry name" value="Alpha-L RNA-binding motif"/>
    <property type="match status" value="1"/>
</dbReference>
<keyword evidence="5 8" id="KW-0648">Protein biosynthesis</keyword>
<dbReference type="InterPro" id="IPR054608">
    <property type="entry name" value="SYY-like_C"/>
</dbReference>
<dbReference type="AlphaFoldDB" id="A0A1U7JCU7"/>
<sequence>MTIHATIDTTRNFRPKSEALALLIERGFLHQCTDLEALDAKLVEGRVTAYAGFDATADSLHVGHLLPLMAMRWLQKLDHKPILLIGGGTTRIGDPSFRTESRPMLDDAAIERNLRGIRDTVERLFDLSEGEGRMVNNAEWLDEFRFLEFLRDFGTHFTVNRMMTFDSVRSRLDAQQPLSVLEFCYMMLQAVDFVELNKRFDCTLQIGGSDQWGNIVNGVDLGRRSGNQLFGFTLPLLTTASGAKMGKTADGAVWLNPSRLSSFDFWQFWRNTADADVVRFLKLFTDLPLSEIDRLARLEGQEVNEAKKILATQVTSIVHGPEAARAAMEQGEALFSGKEDGTQPTHVLSADLLDGSLGLLSLLVRLGFAGSNSEARRLVQGNSVRVNGELETDDRRQLTRNDTREDRTLSIAVGRKRKALVQFG</sequence>
<dbReference type="PANTHER" id="PTHR11766:SF0">
    <property type="entry name" value="TYROSINE--TRNA LIGASE, MITOCHONDRIAL"/>
    <property type="match status" value="1"/>
</dbReference>
<dbReference type="InterPro" id="IPR002307">
    <property type="entry name" value="Tyr-tRNA-ligase"/>
</dbReference>
<feature type="binding site" evidence="8">
    <location>
        <position position="50"/>
    </location>
    <ligand>
        <name>L-tyrosine</name>
        <dbReference type="ChEBI" id="CHEBI:58315"/>
    </ligand>
</feature>
<feature type="short sequence motif" description="'HIGH' region" evidence="8">
    <location>
        <begin position="55"/>
        <end position="64"/>
    </location>
</feature>
<dbReference type="Gene3D" id="1.10.240.10">
    <property type="entry name" value="Tyrosyl-Transfer RNA Synthetase"/>
    <property type="match status" value="1"/>
</dbReference>
<keyword evidence="8" id="KW-0963">Cytoplasm</keyword>
<keyword evidence="6 8" id="KW-0030">Aminoacyl-tRNA synthetase</keyword>
<evidence type="ECO:0000313" key="11">
    <source>
        <dbReference type="EMBL" id="OKL42514.1"/>
    </source>
</evidence>
<name>A0A1U7JCU7_9HYPH</name>
<dbReference type="Proteomes" id="UP000185783">
    <property type="component" value="Unassembled WGS sequence"/>
</dbReference>
<dbReference type="InterPro" id="IPR036986">
    <property type="entry name" value="S4_RNA-bd_sf"/>
</dbReference>
<keyword evidence="3 8" id="KW-0067">ATP-binding</keyword>
<evidence type="ECO:0000256" key="4">
    <source>
        <dbReference type="ARBA" id="ARBA00022884"/>
    </source>
</evidence>
<evidence type="ECO:0000256" key="5">
    <source>
        <dbReference type="ARBA" id="ARBA00022917"/>
    </source>
</evidence>
<evidence type="ECO:0000256" key="2">
    <source>
        <dbReference type="ARBA" id="ARBA00022741"/>
    </source>
</evidence>
<dbReference type="CDD" id="cd00805">
    <property type="entry name" value="TyrRS_core"/>
    <property type="match status" value="1"/>
</dbReference>
<dbReference type="InterPro" id="IPR024088">
    <property type="entry name" value="Tyr-tRNA-ligase_bac-type"/>
</dbReference>
<proteinExistence type="inferred from homology"/>
<protein>
    <recommendedName>
        <fullName evidence="8">Tyrosine--tRNA ligase</fullName>
        <ecNumber evidence="8">6.1.1.1</ecNumber>
    </recommendedName>
    <alternativeName>
        <fullName evidence="8">Tyrosyl-tRNA synthetase</fullName>
        <shortName evidence="8">TyrRS</shortName>
    </alternativeName>
</protein>
<gene>
    <name evidence="8" type="primary">tyrS</name>
    <name evidence="11" type="ORF">A3843_17770</name>
</gene>
<evidence type="ECO:0000313" key="12">
    <source>
        <dbReference type="Proteomes" id="UP000185783"/>
    </source>
</evidence>
<dbReference type="EMBL" id="LVVZ01000041">
    <property type="protein sequence ID" value="OKL42514.1"/>
    <property type="molecule type" value="Genomic_DNA"/>
</dbReference>
<dbReference type="Gene3D" id="3.40.50.620">
    <property type="entry name" value="HUPs"/>
    <property type="match status" value="1"/>
</dbReference>
<dbReference type="InterPro" id="IPR024107">
    <property type="entry name" value="Tyr-tRNA-ligase_bac_1"/>
</dbReference>
<keyword evidence="2 8" id="KW-0547">Nucleotide-binding</keyword>
<dbReference type="NCBIfam" id="TIGR00234">
    <property type="entry name" value="tyrS"/>
    <property type="match status" value="1"/>
</dbReference>
<dbReference type="InterPro" id="IPR014729">
    <property type="entry name" value="Rossmann-like_a/b/a_fold"/>
</dbReference>
<dbReference type="PANTHER" id="PTHR11766">
    <property type="entry name" value="TYROSYL-TRNA SYNTHETASE"/>
    <property type="match status" value="1"/>
</dbReference>
<evidence type="ECO:0000256" key="8">
    <source>
        <dbReference type="HAMAP-Rule" id="MF_02006"/>
    </source>
</evidence>
<comment type="catalytic activity">
    <reaction evidence="7 8">
        <text>tRNA(Tyr) + L-tyrosine + ATP = L-tyrosyl-tRNA(Tyr) + AMP + diphosphate + H(+)</text>
        <dbReference type="Rhea" id="RHEA:10220"/>
        <dbReference type="Rhea" id="RHEA-COMP:9706"/>
        <dbReference type="Rhea" id="RHEA-COMP:9707"/>
        <dbReference type="ChEBI" id="CHEBI:15378"/>
        <dbReference type="ChEBI" id="CHEBI:30616"/>
        <dbReference type="ChEBI" id="CHEBI:33019"/>
        <dbReference type="ChEBI" id="CHEBI:58315"/>
        <dbReference type="ChEBI" id="CHEBI:78442"/>
        <dbReference type="ChEBI" id="CHEBI:78536"/>
        <dbReference type="ChEBI" id="CHEBI:456215"/>
        <dbReference type="EC" id="6.1.1.1"/>
    </reaction>
</comment>
<dbReference type="HAMAP" id="MF_02006">
    <property type="entry name" value="Tyr_tRNA_synth_type1"/>
    <property type="match status" value="1"/>
</dbReference>
<dbReference type="Pfam" id="PF00579">
    <property type="entry name" value="tRNA-synt_1b"/>
    <property type="match status" value="1"/>
</dbReference>
<comment type="similarity">
    <text evidence="8">Belongs to the class-I aminoacyl-tRNA synthetase family. TyrS type 1 subfamily.</text>
</comment>
<feature type="binding site" evidence="8">
    <location>
        <position position="247"/>
    </location>
    <ligand>
        <name>ATP</name>
        <dbReference type="ChEBI" id="CHEBI:30616"/>
    </ligand>
</feature>
<keyword evidence="1 8" id="KW-0436">Ligase</keyword>
<dbReference type="EC" id="6.1.1.1" evidence="8"/>
<reference evidence="11 12" key="1">
    <citation type="submission" date="2016-03" db="EMBL/GenBank/DDBJ databases">
        <title>Genome sequence of Nesiotobacter sp. nov., a moderately halophilic alphaproteobacterium isolated from the Yellow Sea, China.</title>
        <authorList>
            <person name="Zhang G."/>
            <person name="Zhang R."/>
        </authorList>
    </citation>
    <scope>NUCLEOTIDE SEQUENCE [LARGE SCALE GENOMIC DNA]</scope>
    <source>
        <strain evidence="11 12">WB1-6</strain>
    </source>
</reference>
<dbReference type="RefSeq" id="WP_036489878.1">
    <property type="nucleotide sequence ID" value="NZ_LVVZ01000041.1"/>
</dbReference>
<dbReference type="CDD" id="cd00165">
    <property type="entry name" value="S4"/>
    <property type="match status" value="1"/>
</dbReference>
<evidence type="ECO:0000256" key="1">
    <source>
        <dbReference type="ARBA" id="ARBA00022598"/>
    </source>
</evidence>
<evidence type="ECO:0000256" key="3">
    <source>
        <dbReference type="ARBA" id="ARBA00022840"/>
    </source>
</evidence>
<dbReference type="GO" id="GO:0006437">
    <property type="term" value="P:tyrosyl-tRNA aminoacylation"/>
    <property type="evidence" value="ECO:0007669"/>
    <property type="project" value="UniProtKB-UniRule"/>
</dbReference>
<feature type="short sequence motif" description="'KMSKS' region" evidence="8">
    <location>
        <begin position="244"/>
        <end position="248"/>
    </location>
</feature>
<comment type="subunit">
    <text evidence="8">Homodimer.</text>
</comment>
<feature type="domain" description="Tyrosine--tRNA ligase SYY-like C-terminal" evidence="10">
    <location>
        <begin position="349"/>
        <end position="420"/>
    </location>
</feature>
<accession>A0A1U7JCU7</accession>
<dbReference type="InterPro" id="IPR002305">
    <property type="entry name" value="aa-tRNA-synth_Ic"/>
</dbReference>
<dbReference type="FunFam" id="1.10.240.10:FF:000001">
    <property type="entry name" value="Tyrosine--tRNA ligase"/>
    <property type="match status" value="1"/>
</dbReference>
<feature type="binding site" evidence="8">
    <location>
        <position position="189"/>
    </location>
    <ligand>
        <name>L-tyrosine</name>
        <dbReference type="ChEBI" id="CHEBI:58315"/>
    </ligand>
</feature>
<comment type="function">
    <text evidence="8">Catalyzes the attachment of tyrosine to tRNA(Tyr) in a two-step reaction: tyrosine is first activated by ATP to form Tyr-AMP and then transferred to the acceptor end of tRNA(Tyr).</text>
</comment>
<evidence type="ECO:0000256" key="9">
    <source>
        <dbReference type="PROSITE-ProRule" id="PRU00182"/>
    </source>
</evidence>
<comment type="subcellular location">
    <subcellularLocation>
        <location evidence="8">Cytoplasm</location>
    </subcellularLocation>
</comment>
<dbReference type="GO" id="GO:0005829">
    <property type="term" value="C:cytosol"/>
    <property type="evidence" value="ECO:0007669"/>
    <property type="project" value="TreeGrafter"/>
</dbReference>
<dbReference type="SUPFAM" id="SSF52374">
    <property type="entry name" value="Nucleotidylyl transferase"/>
    <property type="match status" value="1"/>
</dbReference>
<dbReference type="PROSITE" id="PS50889">
    <property type="entry name" value="S4"/>
    <property type="match status" value="1"/>
</dbReference>
<comment type="caution">
    <text evidence="11">The sequence shown here is derived from an EMBL/GenBank/DDBJ whole genome shotgun (WGS) entry which is preliminary data.</text>
</comment>
<organism evidence="11 12">
    <name type="scientific">Pseudovibrio exalbescens</name>
    <dbReference type="NCBI Taxonomy" id="197461"/>
    <lineage>
        <taxon>Bacteria</taxon>
        <taxon>Pseudomonadati</taxon>
        <taxon>Pseudomonadota</taxon>
        <taxon>Alphaproteobacteria</taxon>
        <taxon>Hyphomicrobiales</taxon>
        <taxon>Stappiaceae</taxon>
        <taxon>Pseudovibrio</taxon>
    </lineage>
</organism>
<dbReference type="GO" id="GO:0003723">
    <property type="term" value="F:RNA binding"/>
    <property type="evidence" value="ECO:0007669"/>
    <property type="project" value="UniProtKB-KW"/>
</dbReference>
<dbReference type="STRING" id="197461.A3843_17770"/>